<evidence type="ECO:0000313" key="1">
    <source>
        <dbReference type="EMBL" id="EFD93194.1"/>
    </source>
</evidence>
<evidence type="ECO:0000313" key="2">
    <source>
        <dbReference type="Proteomes" id="UP000009376"/>
    </source>
</evidence>
<dbReference type="Proteomes" id="UP000009376">
    <property type="component" value="Unassembled WGS sequence"/>
</dbReference>
<proteinExistence type="predicted"/>
<organism evidence="1 2">
    <name type="scientific">Candidatus Parvarchaeum acidophilus ARMAN-5</name>
    <dbReference type="NCBI Taxonomy" id="662762"/>
    <lineage>
        <taxon>Archaea</taxon>
        <taxon>Candidatus Parvarchaeota</taxon>
        <taxon>Candidatus Parvarchaeum</taxon>
    </lineage>
</organism>
<dbReference type="EMBL" id="GG745545">
    <property type="protein sequence ID" value="EFD93194.1"/>
    <property type="molecule type" value="Genomic_DNA"/>
</dbReference>
<protein>
    <submittedName>
        <fullName evidence="1">Uncharacterized protein</fullName>
    </submittedName>
</protein>
<gene>
    <name evidence="1" type="ORF">BJBARM5_0066</name>
</gene>
<sequence length="178" mass="19698">MIPGVAYMNPSSLGITPDDFNKMDRDTGPVKNGNREFLGVINLDYLVGLDRGKINQYFINGAYLNMKPTNQNGKYVQPTGKYSVMKNVGRGAGLISRSITDKIAERNGFPKPMPGEIVIGIGYFEDRLLSYKKLEPYAFPLVVSAEGDKMQVPTDAINSMYFEVILGFDRSTGKKLIA</sequence>
<accession>D6GUD8</accession>
<dbReference type="AlphaFoldDB" id="D6GUD8"/>
<name>D6GUD8_PARA5</name>
<reference evidence="1 2" key="1">
    <citation type="journal article" date="2010" name="Proc. Natl. Acad. Sci. U.S.A.">
        <title>Enigmatic, ultrasmall, uncultivated Archaea.</title>
        <authorList>
            <person name="Baker B.J."/>
            <person name="Comolli L.R."/>
            <person name="Dick G.J."/>
            <person name="Hauser L.J."/>
            <person name="Hyatt D."/>
            <person name="Dill B.D."/>
            <person name="Land M.L."/>
            <person name="Verberkmoes N.C."/>
            <person name="Hettich R.L."/>
            <person name="Banfield J.F."/>
        </authorList>
    </citation>
    <scope>NUCLEOTIDE SEQUENCE [LARGE SCALE GENOMIC DNA]</scope>
</reference>